<evidence type="ECO:0000256" key="5">
    <source>
        <dbReference type="ARBA" id="ARBA00022723"/>
    </source>
</evidence>
<dbReference type="GO" id="GO:0016787">
    <property type="term" value="F:hydrolase activity"/>
    <property type="evidence" value="ECO:0007669"/>
    <property type="project" value="UniProtKB-KW"/>
</dbReference>
<keyword evidence="3" id="KW-0235">DNA replication</keyword>
<evidence type="ECO:0000256" key="10">
    <source>
        <dbReference type="ARBA" id="ARBA00023125"/>
    </source>
</evidence>
<dbReference type="GO" id="GO:0004519">
    <property type="term" value="F:endonuclease activity"/>
    <property type="evidence" value="ECO:0007669"/>
    <property type="project" value="UniProtKB-KW"/>
</dbReference>
<evidence type="ECO:0000256" key="3">
    <source>
        <dbReference type="ARBA" id="ARBA00022705"/>
    </source>
</evidence>
<keyword evidence="9" id="KW-0190">Covalent protein-DNA linkage</keyword>
<proteinExistence type="predicted"/>
<gene>
    <name evidence="13" type="ORF">BB560_004308</name>
</gene>
<evidence type="ECO:0000256" key="7">
    <source>
        <dbReference type="ARBA" id="ARBA00022759"/>
    </source>
</evidence>
<keyword evidence="5" id="KW-0479">Metal-binding</keyword>
<dbReference type="PROSITE" id="PS52020">
    <property type="entry name" value="CRESS_DNA_REP"/>
    <property type="match status" value="1"/>
</dbReference>
<dbReference type="Proteomes" id="UP000245609">
    <property type="component" value="Unassembled WGS sequence"/>
</dbReference>
<name>A0A2T9Z9N6_9FUNG</name>
<keyword evidence="2" id="KW-0548">Nucleotidyltransferase</keyword>
<evidence type="ECO:0000313" key="13">
    <source>
        <dbReference type="EMBL" id="PVV01280.1"/>
    </source>
</evidence>
<keyword evidence="1" id="KW-0808">Transferase</keyword>
<dbReference type="AlphaFoldDB" id="A0A2T9Z9N6"/>
<dbReference type="Gene3D" id="3.40.1310.20">
    <property type="match status" value="1"/>
</dbReference>
<protein>
    <recommendedName>
        <fullName evidence="12">CRESS-DNA virus Rep endonuclease domain-containing protein</fullName>
    </recommendedName>
</protein>
<keyword evidence="8" id="KW-0378">Hydrolase</keyword>
<dbReference type="InterPro" id="IPR049912">
    <property type="entry name" value="CRESS_DNA_REP"/>
</dbReference>
<organism evidence="13 14">
    <name type="scientific">Smittium megazygosporum</name>
    <dbReference type="NCBI Taxonomy" id="133381"/>
    <lineage>
        <taxon>Eukaryota</taxon>
        <taxon>Fungi</taxon>
        <taxon>Fungi incertae sedis</taxon>
        <taxon>Zoopagomycota</taxon>
        <taxon>Kickxellomycotina</taxon>
        <taxon>Harpellomycetes</taxon>
        <taxon>Harpellales</taxon>
        <taxon>Legeriomycetaceae</taxon>
        <taxon>Smittium</taxon>
    </lineage>
</organism>
<dbReference type="EMBL" id="MBFS01001221">
    <property type="protein sequence ID" value="PVV01280.1"/>
    <property type="molecule type" value="Genomic_DNA"/>
</dbReference>
<evidence type="ECO:0000259" key="12">
    <source>
        <dbReference type="PROSITE" id="PS52020"/>
    </source>
</evidence>
<evidence type="ECO:0000313" key="14">
    <source>
        <dbReference type="Proteomes" id="UP000245609"/>
    </source>
</evidence>
<feature type="compositionally biased region" description="Low complexity" evidence="11">
    <location>
        <begin position="14"/>
        <end position="45"/>
    </location>
</feature>
<evidence type="ECO:0000256" key="9">
    <source>
        <dbReference type="ARBA" id="ARBA00023124"/>
    </source>
</evidence>
<dbReference type="GO" id="GO:0003677">
    <property type="term" value="F:DNA binding"/>
    <property type="evidence" value="ECO:0007669"/>
    <property type="project" value="UniProtKB-KW"/>
</dbReference>
<feature type="region of interest" description="Disordered" evidence="11">
    <location>
        <begin position="13"/>
        <end position="45"/>
    </location>
</feature>
<dbReference type="GO" id="GO:0046872">
    <property type="term" value="F:metal ion binding"/>
    <property type="evidence" value="ECO:0007669"/>
    <property type="project" value="UniProtKB-KW"/>
</dbReference>
<keyword evidence="10" id="KW-0238">DNA-binding</keyword>
<dbReference type="GO" id="GO:0016779">
    <property type="term" value="F:nucleotidyltransferase activity"/>
    <property type="evidence" value="ECO:0007669"/>
    <property type="project" value="UniProtKB-KW"/>
</dbReference>
<feature type="region of interest" description="Disordered" evidence="11">
    <location>
        <begin position="76"/>
        <end position="105"/>
    </location>
</feature>
<keyword evidence="7" id="KW-0255">Endonuclease</keyword>
<accession>A0A2T9Z9N6</accession>
<dbReference type="Pfam" id="PF00799">
    <property type="entry name" value="Gemini_AL1"/>
    <property type="match status" value="1"/>
</dbReference>
<dbReference type="GO" id="GO:0000166">
    <property type="term" value="F:nucleotide binding"/>
    <property type="evidence" value="ECO:0007669"/>
    <property type="project" value="UniProtKB-KW"/>
</dbReference>
<dbReference type="SUPFAM" id="SSF55464">
    <property type="entry name" value="Origin of replication-binding domain, RBD-like"/>
    <property type="match status" value="1"/>
</dbReference>
<keyword evidence="6" id="KW-0547">Nucleotide-binding</keyword>
<evidence type="ECO:0000256" key="1">
    <source>
        <dbReference type="ARBA" id="ARBA00022679"/>
    </source>
</evidence>
<reference evidence="13 14" key="1">
    <citation type="journal article" date="2018" name="MBio">
        <title>Comparative Genomics Reveals the Core Gene Toolbox for the Fungus-Insect Symbiosis.</title>
        <authorList>
            <person name="Wang Y."/>
            <person name="Stata M."/>
            <person name="Wang W."/>
            <person name="Stajich J.E."/>
            <person name="White M.M."/>
            <person name="Moncalvo J.M."/>
        </authorList>
    </citation>
    <scope>NUCLEOTIDE SEQUENCE [LARGE SCALE GENOMIC DNA]</scope>
    <source>
        <strain evidence="13 14">SC-DP-2</strain>
    </source>
</reference>
<evidence type="ECO:0000256" key="4">
    <source>
        <dbReference type="ARBA" id="ARBA00022722"/>
    </source>
</evidence>
<feature type="domain" description="CRESS-DNA virus Rep endonuclease" evidence="12">
    <location>
        <begin position="131"/>
        <end position="232"/>
    </location>
</feature>
<keyword evidence="14" id="KW-1185">Reference proteome</keyword>
<evidence type="ECO:0000256" key="6">
    <source>
        <dbReference type="ARBA" id="ARBA00022741"/>
    </source>
</evidence>
<dbReference type="STRING" id="133381.A0A2T9Z9N6"/>
<sequence length="403" mass="44736">MSNFNKRARYTIYSSSSSVSLSPPVSPLISPSVSLSPPVSPLISPSVSSSPPVSPLISPSVSSQLVSPLISPSVSSSPPVSPPITLTPECNSPPLSPTFSSSPPAEQQTEAAVIDHFLALDSIESQSAPLRLSAMQFYLTYPKMPNTCTEVFDALKDKGLSLVKYVIARELHADKTAHIHVYFKSHKKLSVKKSDYFDILKRHGNYQTCRSPAHVIRYVTKGNKFITNMTDRELSIKPKSVPELIMEQNDLNAAIDLVKTDAGLRRDFVRNSVLVTRSISRIVNTNIQSSRPSTSRELKFIMPEIVSKWDRSKTCLWLRGRTDTGKTSFAKSLFKKPLIVRLIETLQKLEPSHDGIIFDDMKFSGFGKEAQIHLLDLENDSDINVKHNFANIPWGLPRVFTSN</sequence>
<dbReference type="GO" id="GO:0006260">
    <property type="term" value="P:DNA replication"/>
    <property type="evidence" value="ECO:0007669"/>
    <property type="project" value="UniProtKB-KW"/>
</dbReference>
<evidence type="ECO:0000256" key="8">
    <source>
        <dbReference type="ARBA" id="ARBA00022801"/>
    </source>
</evidence>
<comment type="caution">
    <text evidence="13">The sequence shown here is derived from an EMBL/GenBank/DDBJ whole genome shotgun (WGS) entry which is preliminary data.</text>
</comment>
<evidence type="ECO:0000256" key="2">
    <source>
        <dbReference type="ARBA" id="ARBA00022695"/>
    </source>
</evidence>
<evidence type="ECO:0000256" key="11">
    <source>
        <dbReference type="SAM" id="MobiDB-lite"/>
    </source>
</evidence>
<keyword evidence="4" id="KW-0540">Nuclease</keyword>